<name>A0A7G9R4T6_9MICO</name>
<evidence type="ECO:0000313" key="5">
    <source>
        <dbReference type="Proteomes" id="UP000515976"/>
    </source>
</evidence>
<feature type="transmembrane region" description="Helical" evidence="2">
    <location>
        <begin position="112"/>
        <end position="130"/>
    </location>
</feature>
<keyword evidence="2" id="KW-0472">Membrane</keyword>
<dbReference type="InterPro" id="IPR037185">
    <property type="entry name" value="EmrE-like"/>
</dbReference>
<feature type="transmembrane region" description="Helical" evidence="2">
    <location>
        <begin position="226"/>
        <end position="248"/>
    </location>
</feature>
<dbReference type="SUPFAM" id="SSF103481">
    <property type="entry name" value="Multidrug resistance efflux transporter EmrE"/>
    <property type="match status" value="2"/>
</dbReference>
<feature type="transmembrane region" description="Helical" evidence="2">
    <location>
        <begin position="171"/>
        <end position="189"/>
    </location>
</feature>
<gene>
    <name evidence="4" type="ORF">H9L10_06555</name>
</gene>
<feature type="transmembrane region" description="Helical" evidence="2">
    <location>
        <begin position="86"/>
        <end position="105"/>
    </location>
</feature>
<evidence type="ECO:0000256" key="2">
    <source>
        <dbReference type="SAM" id="Phobius"/>
    </source>
</evidence>
<dbReference type="KEGG" id="pei:H9L10_06555"/>
<dbReference type="Pfam" id="PF00892">
    <property type="entry name" value="EamA"/>
    <property type="match status" value="2"/>
</dbReference>
<dbReference type="AlphaFoldDB" id="A0A7G9R4T6"/>
<feature type="domain" description="EamA" evidence="3">
    <location>
        <begin position="4"/>
        <end position="129"/>
    </location>
</feature>
<dbReference type="PANTHER" id="PTHR22911:SF137">
    <property type="entry name" value="SOLUTE CARRIER FAMILY 35 MEMBER G2-RELATED"/>
    <property type="match status" value="1"/>
</dbReference>
<evidence type="ECO:0000313" key="4">
    <source>
        <dbReference type="EMBL" id="QNN50611.1"/>
    </source>
</evidence>
<dbReference type="InterPro" id="IPR000620">
    <property type="entry name" value="EamA_dom"/>
</dbReference>
<evidence type="ECO:0000256" key="1">
    <source>
        <dbReference type="ARBA" id="ARBA00007362"/>
    </source>
</evidence>
<reference evidence="4 5" key="1">
    <citation type="submission" date="2020-08" db="EMBL/GenBank/DDBJ databases">
        <title>Genome sequence of Phycicoccus endophyticus JCM 31784T.</title>
        <authorList>
            <person name="Hyun D.-W."/>
            <person name="Bae J.-W."/>
        </authorList>
    </citation>
    <scope>NUCLEOTIDE SEQUENCE [LARGE SCALE GENOMIC DNA]</scope>
    <source>
        <strain evidence="4 5">JCM 31784</strain>
    </source>
</reference>
<accession>A0A7G9R4T6</accession>
<dbReference type="GO" id="GO:0016020">
    <property type="term" value="C:membrane"/>
    <property type="evidence" value="ECO:0007669"/>
    <property type="project" value="InterPro"/>
</dbReference>
<evidence type="ECO:0000259" key="3">
    <source>
        <dbReference type="Pfam" id="PF00892"/>
    </source>
</evidence>
<feature type="transmembrane region" description="Helical" evidence="2">
    <location>
        <begin position="30"/>
        <end position="51"/>
    </location>
</feature>
<keyword evidence="5" id="KW-1185">Reference proteome</keyword>
<dbReference type="EMBL" id="CP060712">
    <property type="protein sequence ID" value="QNN50611.1"/>
    <property type="molecule type" value="Genomic_DNA"/>
</dbReference>
<feature type="domain" description="EamA" evidence="3">
    <location>
        <begin position="142"/>
        <end position="270"/>
    </location>
</feature>
<proteinExistence type="inferred from homology"/>
<comment type="similarity">
    <text evidence="1">Belongs to the EamA transporter family.</text>
</comment>
<organism evidence="4 5">
    <name type="scientific">Phycicoccus endophyticus</name>
    <dbReference type="NCBI Taxonomy" id="1690220"/>
    <lineage>
        <taxon>Bacteria</taxon>
        <taxon>Bacillati</taxon>
        <taxon>Actinomycetota</taxon>
        <taxon>Actinomycetes</taxon>
        <taxon>Micrococcales</taxon>
        <taxon>Intrasporangiaceae</taxon>
        <taxon>Phycicoccus</taxon>
    </lineage>
</organism>
<sequence length="272" mass="27125">MLSLLALGSSLAWGTSDFLAGLASRRRHPVAVVGWTQGLALVVLTVLVLRWPGEGLGWLPWAVGAGLSGLAGLVCFYTALATGTMGVVAPIAGLGVVVPVVLGVLGGERPSALAWGGMVLAVAGVSLASGPELAAGLSVRPVALAAGAALGFGLTLYLIDRGARESTLMTLWGMRVTSVAVLALLSLVLRTAGGVGAREVPGLFVIGAGDLGANALFALASSRGQVSLASVLGSLYPVVTVLLARAVLQERLRRVQQAGVALAAVGAVLVAA</sequence>
<dbReference type="Proteomes" id="UP000515976">
    <property type="component" value="Chromosome"/>
</dbReference>
<feature type="transmembrane region" description="Helical" evidence="2">
    <location>
        <begin position="142"/>
        <end position="159"/>
    </location>
</feature>
<dbReference type="PANTHER" id="PTHR22911">
    <property type="entry name" value="ACYL-MALONYL CONDENSING ENZYME-RELATED"/>
    <property type="match status" value="1"/>
</dbReference>
<dbReference type="RefSeq" id="WP_166098648.1">
    <property type="nucleotide sequence ID" value="NZ_BMMY01000001.1"/>
</dbReference>
<keyword evidence="2" id="KW-0812">Transmembrane</keyword>
<dbReference type="Gene3D" id="1.10.3730.20">
    <property type="match status" value="1"/>
</dbReference>
<feature type="transmembrane region" description="Helical" evidence="2">
    <location>
        <begin position="58"/>
        <end position="80"/>
    </location>
</feature>
<keyword evidence="2" id="KW-1133">Transmembrane helix</keyword>
<protein>
    <submittedName>
        <fullName evidence="4">EamA family transporter</fullName>
    </submittedName>
</protein>